<keyword evidence="7" id="KW-0677">Repeat</keyword>
<accession>A0A914ZH46</accession>
<evidence type="ECO:0000256" key="6">
    <source>
        <dbReference type="ARBA" id="ARBA00022729"/>
    </source>
</evidence>
<evidence type="ECO:0000256" key="9">
    <source>
        <dbReference type="ARBA" id="ARBA00023157"/>
    </source>
</evidence>
<dbReference type="PROSITE" id="PS51020">
    <property type="entry name" value="SPONDIN"/>
    <property type="match status" value="2"/>
</dbReference>
<dbReference type="InterPro" id="IPR038678">
    <property type="entry name" value="Spondin_N_sf"/>
</dbReference>
<evidence type="ECO:0000259" key="16">
    <source>
        <dbReference type="PROSITE" id="PS51020"/>
    </source>
</evidence>
<dbReference type="GO" id="GO:0031012">
    <property type="term" value="C:extracellular matrix"/>
    <property type="evidence" value="ECO:0007669"/>
    <property type="project" value="TreeGrafter"/>
</dbReference>
<keyword evidence="6 13" id="KW-0732">Signal</keyword>
<dbReference type="PANTHER" id="PTHR11311">
    <property type="entry name" value="SPONDIN"/>
    <property type="match status" value="1"/>
</dbReference>
<evidence type="ECO:0000256" key="13">
    <source>
        <dbReference type="SAM" id="SignalP"/>
    </source>
</evidence>
<dbReference type="InterPro" id="IPR036383">
    <property type="entry name" value="TSP1_rpt_sf"/>
</dbReference>
<dbReference type="PROSITE" id="PS51019">
    <property type="entry name" value="REELIN"/>
    <property type="match status" value="1"/>
</dbReference>
<dbReference type="SMART" id="SM00131">
    <property type="entry name" value="KU"/>
    <property type="match status" value="1"/>
</dbReference>
<evidence type="ECO:0000313" key="18">
    <source>
        <dbReference type="WBParaSite" id="PSU_v2.g9603.t1"/>
    </source>
</evidence>
<dbReference type="SUPFAM" id="SSF82895">
    <property type="entry name" value="TSP-1 type 1 repeat"/>
    <property type="match status" value="5"/>
</dbReference>
<evidence type="ECO:0000256" key="1">
    <source>
        <dbReference type="ARBA" id="ARBA00004498"/>
    </source>
</evidence>
<feature type="signal peptide" evidence="13">
    <location>
        <begin position="1"/>
        <end position="18"/>
    </location>
</feature>
<feature type="region of interest" description="Disordered" evidence="12">
    <location>
        <begin position="743"/>
        <end position="857"/>
    </location>
</feature>
<dbReference type="Pfam" id="PF02014">
    <property type="entry name" value="Reeler"/>
    <property type="match status" value="1"/>
</dbReference>
<dbReference type="PANTHER" id="PTHR11311:SF16">
    <property type="entry name" value="SPONDIN-1"/>
    <property type="match status" value="1"/>
</dbReference>
<evidence type="ECO:0000256" key="7">
    <source>
        <dbReference type="ARBA" id="ARBA00022737"/>
    </source>
</evidence>
<name>A0A914ZH46_9BILA</name>
<feature type="domain" description="Spondin" evidence="16">
    <location>
        <begin position="219"/>
        <end position="296"/>
    </location>
</feature>
<dbReference type="Gene3D" id="2.60.40.2130">
    <property type="entry name" value="F-spondin domain"/>
    <property type="match status" value="2"/>
</dbReference>
<feature type="compositionally biased region" description="Basic residues" evidence="12">
    <location>
        <begin position="762"/>
        <end position="772"/>
    </location>
</feature>
<feature type="domain" description="Spondin" evidence="16">
    <location>
        <begin position="185"/>
        <end position="216"/>
    </location>
</feature>
<dbReference type="InterPro" id="IPR044004">
    <property type="entry name" value="TSP1_spondin_dom"/>
</dbReference>
<dbReference type="PROSITE" id="PS00280">
    <property type="entry name" value="BPTI_KUNITZ_1"/>
    <property type="match status" value="1"/>
</dbReference>
<feature type="compositionally biased region" description="Polar residues" evidence="12">
    <location>
        <begin position="829"/>
        <end position="843"/>
    </location>
</feature>
<evidence type="ECO:0000259" key="14">
    <source>
        <dbReference type="PROSITE" id="PS50279"/>
    </source>
</evidence>
<dbReference type="InterPro" id="IPR009465">
    <property type="entry name" value="Spondin_N"/>
</dbReference>
<organism evidence="17 18">
    <name type="scientific">Panagrolaimus superbus</name>
    <dbReference type="NCBI Taxonomy" id="310955"/>
    <lineage>
        <taxon>Eukaryota</taxon>
        <taxon>Metazoa</taxon>
        <taxon>Ecdysozoa</taxon>
        <taxon>Nematoda</taxon>
        <taxon>Chromadorea</taxon>
        <taxon>Rhabditida</taxon>
        <taxon>Tylenchina</taxon>
        <taxon>Panagrolaimomorpha</taxon>
        <taxon>Panagrolaimoidea</taxon>
        <taxon>Panagrolaimidae</taxon>
        <taxon>Panagrolaimus</taxon>
    </lineage>
</organism>
<keyword evidence="17" id="KW-1185">Reference proteome</keyword>
<keyword evidence="9" id="KW-1015">Disulfide bond</keyword>
<dbReference type="PRINTS" id="PR00759">
    <property type="entry name" value="BASICPTASE"/>
</dbReference>
<dbReference type="CDD" id="cd00109">
    <property type="entry name" value="Kunitz-type"/>
    <property type="match status" value="1"/>
</dbReference>
<dbReference type="GO" id="GO:0046872">
    <property type="term" value="F:metal ion binding"/>
    <property type="evidence" value="ECO:0007669"/>
    <property type="project" value="UniProtKB-KW"/>
</dbReference>
<protein>
    <recommendedName>
        <fullName evidence="2">Spondin-1</fullName>
    </recommendedName>
    <alternativeName>
        <fullName evidence="11">F-spondin</fullName>
    </alternativeName>
</protein>
<dbReference type="SMART" id="SM00209">
    <property type="entry name" value="TSP1"/>
    <property type="match status" value="5"/>
</dbReference>
<evidence type="ECO:0000259" key="15">
    <source>
        <dbReference type="PROSITE" id="PS51019"/>
    </source>
</evidence>
<dbReference type="Gene3D" id="2.20.100.10">
    <property type="entry name" value="Thrombospondin type-1 (TSP1) repeat"/>
    <property type="match status" value="5"/>
</dbReference>
<evidence type="ECO:0000256" key="4">
    <source>
        <dbReference type="ARBA" id="ARBA00022530"/>
    </source>
</evidence>
<dbReference type="Pfam" id="PF19028">
    <property type="entry name" value="TSP1_spondin"/>
    <property type="match status" value="1"/>
</dbReference>
<dbReference type="Pfam" id="PF06468">
    <property type="entry name" value="Spond_N"/>
    <property type="match status" value="1"/>
</dbReference>
<keyword evidence="3" id="KW-0964">Secreted</keyword>
<sequence length="1043" mass="116364">MILRLLCLLFICYGFAYSENECTHRLYEANGNPKPGSNGFSVEISAQSEGEGLNPTGYVPGKSYKISLRGWQTAFTVQTFRGFGIVAQFPDGRPAGKFDVPKRKRDRGDARIAPNCRSAGISHSNLRPKTSAHVIWKAPEAGDACVTFRASVIQSRTIWYANENELTKEFCAVEGYQKNIPVDDPNAECCACDEAKYDVEFIGIWSKETHPKDFPTLYHNLASLGAMFGPSPDWCVGISQINLCLPDCTWAEERVFDLQPFDAGTDNGETYMSPNNPAEPRIPIAPITTKTDKLSPFYSETSDEIPPLARLIIKRSQILSSTCKTDNEYQKEAFNSTNISEEEEYKDRRECSVSNWESWSLCSATCGKGIRIRSRVYIFPVKAQMFNCHRQTTERQFCNAKINECADSDAFNSKCAVTNWQAWSDCSVSCGKGTRKRERSFKDKEEASTCTAVEIVAHEPCVGDSGDDCSVTPNPLCLKTSWSEWSPCSASCDDGVRIRTRLFFYAEHEDQCTNINLMEKEKCQMSSCRRLLGSHSEEICQEEKEEGQCKGTFPRYWYNKELNRCERFIYTGCKGNRNQFETEEECKSLCVPDFVTNNKAILPGHQLVNEFTDDRPVDDGGDPINCAVSEWTPWGNCSVTCGRGKRQRNRVINIFARNGGTLCPPSEHLIQERHCTERPCAPKSCRVGPWSTWSRCSVPCGEGVQHRRRVVLRSQNIEEDLDDPACSASDKEKRAFVCVMAASDTPSTSNPSTPAAPSIPPPKKKGKKKKIKPLIPTKLTATLGETQKKERESDPEVFETVSKPKPKSTTSTSKSSDDSSSTSGSSNSAESLTKTISNSTQSLAKLPPRPSKCIHDDQQDKIYEYKIDIGRTYSQSSGTLSYDSVFVAEESKVNTYRATGITAKPVDVKVLTSKITDLNAQQHLEQTVAFDGEKYHKLVYGNECPQYAAPTPDYLFGRREQQLTKEAILEAVEEYFTIPRDDMDLTIRVQRHGPFPILDLKCTPNPRTNIISTLSTSDAASSFSQYTSASSSTSVDPEDCLGN</sequence>
<dbReference type="Gene3D" id="4.10.410.10">
    <property type="entry name" value="Pancreatic trypsin inhibitor Kunitz domain"/>
    <property type="match status" value="1"/>
</dbReference>
<dbReference type="GO" id="GO:0004867">
    <property type="term" value="F:serine-type endopeptidase inhibitor activity"/>
    <property type="evidence" value="ECO:0007669"/>
    <property type="project" value="InterPro"/>
</dbReference>
<evidence type="ECO:0000256" key="11">
    <source>
        <dbReference type="ARBA" id="ARBA00030964"/>
    </source>
</evidence>
<dbReference type="AlphaFoldDB" id="A0A914ZH46"/>
<dbReference type="GO" id="GO:0007155">
    <property type="term" value="P:cell adhesion"/>
    <property type="evidence" value="ECO:0007669"/>
    <property type="project" value="UniProtKB-KW"/>
</dbReference>
<dbReference type="InterPro" id="IPR051418">
    <property type="entry name" value="Spondin/Thrombospondin_T1"/>
</dbReference>
<dbReference type="InterPro" id="IPR036880">
    <property type="entry name" value="Kunitz_BPTI_sf"/>
</dbReference>
<dbReference type="Pfam" id="PF00014">
    <property type="entry name" value="Kunitz_BPTI"/>
    <property type="match status" value="1"/>
</dbReference>
<dbReference type="InterPro" id="IPR020901">
    <property type="entry name" value="Prtase_inh_Kunz-CS"/>
</dbReference>
<dbReference type="PROSITE" id="PS50092">
    <property type="entry name" value="TSP1"/>
    <property type="match status" value="5"/>
</dbReference>
<evidence type="ECO:0000313" key="17">
    <source>
        <dbReference type="Proteomes" id="UP000887577"/>
    </source>
</evidence>
<evidence type="ECO:0000256" key="5">
    <source>
        <dbReference type="ARBA" id="ARBA00022723"/>
    </source>
</evidence>
<dbReference type="SUPFAM" id="SSF57362">
    <property type="entry name" value="BPTI-like"/>
    <property type="match status" value="1"/>
</dbReference>
<keyword evidence="8" id="KW-0130">Cell adhesion</keyword>
<feature type="compositionally biased region" description="Low complexity" evidence="12">
    <location>
        <begin position="807"/>
        <end position="828"/>
    </location>
</feature>
<dbReference type="Pfam" id="PF00090">
    <property type="entry name" value="TSP_1"/>
    <property type="match status" value="4"/>
</dbReference>
<feature type="chain" id="PRO_5037961965" description="Spondin-1" evidence="13">
    <location>
        <begin position="19"/>
        <end position="1043"/>
    </location>
</feature>
<feature type="domain" description="Reelin" evidence="15">
    <location>
        <begin position="7"/>
        <end position="185"/>
    </location>
</feature>
<reference evidence="18" key="1">
    <citation type="submission" date="2022-11" db="UniProtKB">
        <authorList>
            <consortium name="WormBaseParasite"/>
        </authorList>
    </citation>
    <scope>IDENTIFICATION</scope>
</reference>
<dbReference type="Proteomes" id="UP000887577">
    <property type="component" value="Unplaced"/>
</dbReference>
<evidence type="ECO:0000256" key="8">
    <source>
        <dbReference type="ARBA" id="ARBA00022889"/>
    </source>
</evidence>
<keyword evidence="10" id="KW-0325">Glycoprotein</keyword>
<dbReference type="InterPro" id="IPR002861">
    <property type="entry name" value="Reeler_dom"/>
</dbReference>
<feature type="domain" description="BPTI/Kunitz inhibitor" evidence="14">
    <location>
        <begin position="540"/>
        <end position="590"/>
    </location>
</feature>
<keyword evidence="4" id="KW-0272">Extracellular matrix</keyword>
<proteinExistence type="predicted"/>
<dbReference type="WBParaSite" id="PSU_v2.g9603.t1">
    <property type="protein sequence ID" value="PSU_v2.g9603.t1"/>
    <property type="gene ID" value="PSU_v2.g9603"/>
</dbReference>
<keyword evidence="5" id="KW-0479">Metal-binding</keyword>
<dbReference type="CDD" id="cd08544">
    <property type="entry name" value="Reeler"/>
    <property type="match status" value="1"/>
</dbReference>
<evidence type="ECO:0000256" key="3">
    <source>
        <dbReference type="ARBA" id="ARBA00022525"/>
    </source>
</evidence>
<dbReference type="InterPro" id="IPR000884">
    <property type="entry name" value="TSP1_rpt"/>
</dbReference>
<evidence type="ECO:0000256" key="2">
    <source>
        <dbReference type="ARBA" id="ARBA00019594"/>
    </source>
</evidence>
<feature type="compositionally biased region" description="Low complexity" evidence="12">
    <location>
        <begin position="743"/>
        <end position="756"/>
    </location>
</feature>
<comment type="subcellular location">
    <subcellularLocation>
        <location evidence="1">Secreted</location>
        <location evidence="1">Extracellular space</location>
        <location evidence="1">Extracellular matrix</location>
    </subcellularLocation>
</comment>
<dbReference type="PROSITE" id="PS50279">
    <property type="entry name" value="BPTI_KUNITZ_2"/>
    <property type="match status" value="1"/>
</dbReference>
<dbReference type="Gene3D" id="2.60.40.4060">
    <property type="entry name" value="Reeler domain"/>
    <property type="match status" value="1"/>
</dbReference>
<dbReference type="InterPro" id="IPR042307">
    <property type="entry name" value="Reeler_sf"/>
</dbReference>
<evidence type="ECO:0000256" key="12">
    <source>
        <dbReference type="SAM" id="MobiDB-lite"/>
    </source>
</evidence>
<evidence type="ECO:0000256" key="10">
    <source>
        <dbReference type="ARBA" id="ARBA00023180"/>
    </source>
</evidence>
<dbReference type="InterPro" id="IPR002223">
    <property type="entry name" value="Kunitz_BPTI"/>
</dbReference>